<dbReference type="Proteomes" id="UP000290560">
    <property type="component" value="Unassembled WGS sequence"/>
</dbReference>
<dbReference type="EMBL" id="KV875480">
    <property type="protein sequence ID" value="RZR70991.1"/>
    <property type="molecule type" value="Genomic_DNA"/>
</dbReference>
<evidence type="ECO:0000313" key="2">
    <source>
        <dbReference type="EMBL" id="RZR70991.1"/>
    </source>
</evidence>
<gene>
    <name evidence="2" type="ORF">BHM03_00002851</name>
</gene>
<organism evidence="2">
    <name type="scientific">Ensete ventricosum</name>
    <name type="common">Abyssinian banana</name>
    <name type="synonym">Musa ensete</name>
    <dbReference type="NCBI Taxonomy" id="4639"/>
    <lineage>
        <taxon>Eukaryota</taxon>
        <taxon>Viridiplantae</taxon>
        <taxon>Streptophyta</taxon>
        <taxon>Embryophyta</taxon>
        <taxon>Tracheophyta</taxon>
        <taxon>Spermatophyta</taxon>
        <taxon>Magnoliopsida</taxon>
        <taxon>Liliopsida</taxon>
        <taxon>Zingiberales</taxon>
        <taxon>Musaceae</taxon>
        <taxon>Ensete</taxon>
    </lineage>
</organism>
<feature type="compositionally biased region" description="Basic and acidic residues" evidence="1">
    <location>
        <begin position="39"/>
        <end position="66"/>
    </location>
</feature>
<dbReference type="AlphaFoldDB" id="A0A445M9R9"/>
<accession>A0A445M9R9</accession>
<feature type="compositionally biased region" description="Basic residues" evidence="1">
    <location>
        <begin position="112"/>
        <end position="121"/>
    </location>
</feature>
<proteinExistence type="predicted"/>
<name>A0A445M9R9_ENSVE</name>
<feature type="region of interest" description="Disordered" evidence="1">
    <location>
        <begin position="1"/>
        <end position="121"/>
    </location>
</feature>
<evidence type="ECO:0000256" key="1">
    <source>
        <dbReference type="SAM" id="MobiDB-lite"/>
    </source>
</evidence>
<protein>
    <submittedName>
        <fullName evidence="2">Uncharacterized protein</fullName>
    </submittedName>
</protein>
<feature type="compositionally biased region" description="Basic residues" evidence="1">
    <location>
        <begin position="81"/>
        <end position="96"/>
    </location>
</feature>
<sequence>MKVEKLRNTPSDRGALWDSNTTPAVAYRHEDDGPSEGCSIKEELDRTGERNYLRPDRSVVVAEKRGGQKRKRWPSSSSCSSRKRTTQGREGRRRRAVASPPEAEAIRESSRASKRRRRRRVLGVRRRARVGRLGYLMASVAGDGLMGHPDRYDAQI</sequence>
<reference evidence="2" key="1">
    <citation type="journal article" date="2018" name="Data Brief">
        <title>Genome sequence data from 17 accessions of Ensete ventricosum, a staple food crop for millions in Ethiopia.</title>
        <authorList>
            <person name="Yemataw Z."/>
            <person name="Muzemil S."/>
            <person name="Ambachew D."/>
            <person name="Tripathi L."/>
            <person name="Tesfaye K."/>
            <person name="Chala A."/>
            <person name="Farbos A."/>
            <person name="O'Neill P."/>
            <person name="Moore K."/>
            <person name="Grant M."/>
            <person name="Studholme D.J."/>
        </authorList>
    </citation>
    <scope>NUCLEOTIDE SEQUENCE [LARGE SCALE GENOMIC DNA]</scope>
    <source>
        <tissue evidence="2">Leaf</tissue>
    </source>
</reference>